<evidence type="ECO:0000256" key="1">
    <source>
        <dbReference type="ARBA" id="ARBA00007118"/>
    </source>
</evidence>
<dbReference type="OrthoDB" id="9804207at2"/>
<proteinExistence type="inferred from homology"/>
<dbReference type="SUPFAM" id="SSF55469">
    <property type="entry name" value="FMN-dependent nitroreductase-like"/>
    <property type="match status" value="1"/>
</dbReference>
<comment type="cofactor">
    <cofactor evidence="8">
        <name>FMN</name>
        <dbReference type="ChEBI" id="CHEBI:58210"/>
    </cofactor>
    <text evidence="8">Binds 1 FMN per subunit.</text>
</comment>
<dbReference type="Proteomes" id="UP000092544">
    <property type="component" value="Unassembled WGS sequence"/>
</dbReference>
<keyword evidence="5 7" id="KW-0560">Oxidoreductase</keyword>
<keyword evidence="11" id="KW-1185">Reference proteome</keyword>
<feature type="domain" description="Nitroreductase" evidence="9">
    <location>
        <begin position="19"/>
        <end position="165"/>
    </location>
</feature>
<keyword evidence="3 7" id="KW-0288">FMN</keyword>
<evidence type="ECO:0000313" key="11">
    <source>
        <dbReference type="Proteomes" id="UP000092544"/>
    </source>
</evidence>
<dbReference type="EMBL" id="FLOB01000007">
    <property type="protein sequence ID" value="SBS34049.1"/>
    <property type="molecule type" value="Genomic_DNA"/>
</dbReference>
<dbReference type="RefSeq" id="WP_067017719.1">
    <property type="nucleotide sequence ID" value="NZ_FLOB01000007.1"/>
</dbReference>
<evidence type="ECO:0000256" key="3">
    <source>
        <dbReference type="ARBA" id="ARBA00022643"/>
    </source>
</evidence>
<name>A0A1A8TME1_9GAMM</name>
<dbReference type="PANTHER" id="PTHR43821">
    <property type="entry name" value="NAD(P)H NITROREDUCTASE YDJA-RELATED"/>
    <property type="match status" value="1"/>
</dbReference>
<evidence type="ECO:0000256" key="8">
    <source>
        <dbReference type="PIRSR" id="PIRSR000232-1"/>
    </source>
</evidence>
<gene>
    <name evidence="10" type="primary">ydjA_2</name>
    <name evidence="10" type="ORF">MSP8886_02940</name>
</gene>
<reference evidence="10 11" key="1">
    <citation type="submission" date="2016-06" db="EMBL/GenBank/DDBJ databases">
        <authorList>
            <person name="Kjaerup R.B."/>
            <person name="Dalgaard T.S."/>
            <person name="Juul-Madsen H.R."/>
        </authorList>
    </citation>
    <scope>NUCLEOTIDE SEQUENCE [LARGE SCALE GENOMIC DNA]</scope>
    <source>
        <strain evidence="10 11">CECT 8886</strain>
    </source>
</reference>
<evidence type="ECO:0000256" key="4">
    <source>
        <dbReference type="ARBA" id="ARBA00022857"/>
    </source>
</evidence>
<comment type="similarity">
    <text evidence="1 7">Belongs to the nitroreductase family.</text>
</comment>
<dbReference type="InterPro" id="IPR000415">
    <property type="entry name" value="Nitroreductase-like"/>
</dbReference>
<evidence type="ECO:0000256" key="2">
    <source>
        <dbReference type="ARBA" id="ARBA00022630"/>
    </source>
</evidence>
<dbReference type="Gene3D" id="3.40.109.10">
    <property type="entry name" value="NADH Oxidase"/>
    <property type="match status" value="1"/>
</dbReference>
<evidence type="ECO:0000256" key="6">
    <source>
        <dbReference type="ARBA" id="ARBA00023027"/>
    </source>
</evidence>
<evidence type="ECO:0000256" key="5">
    <source>
        <dbReference type="ARBA" id="ARBA00023002"/>
    </source>
</evidence>
<evidence type="ECO:0000256" key="7">
    <source>
        <dbReference type="PIRNR" id="PIRNR000232"/>
    </source>
</evidence>
<keyword evidence="4 7" id="KW-0521">NADP</keyword>
<protein>
    <recommendedName>
        <fullName evidence="7">Putative NAD(P)H nitroreductase</fullName>
        <ecNumber evidence="7">1.-.-.-</ecNumber>
    </recommendedName>
</protein>
<dbReference type="CDD" id="cd02135">
    <property type="entry name" value="YdjA-like"/>
    <property type="match status" value="1"/>
</dbReference>
<dbReference type="InterPro" id="IPR026021">
    <property type="entry name" value="YdjA-like"/>
</dbReference>
<dbReference type="Pfam" id="PF00881">
    <property type="entry name" value="Nitroreductase"/>
    <property type="match status" value="1"/>
</dbReference>
<dbReference type="EC" id="1.-.-.-" evidence="7"/>
<dbReference type="PIRSF" id="PIRSF000232">
    <property type="entry name" value="YdjA"/>
    <property type="match status" value="1"/>
</dbReference>
<dbReference type="InterPro" id="IPR052530">
    <property type="entry name" value="NAD(P)H_nitroreductase"/>
</dbReference>
<evidence type="ECO:0000259" key="9">
    <source>
        <dbReference type="Pfam" id="PF00881"/>
    </source>
</evidence>
<feature type="binding site" description="in other chain" evidence="8">
    <location>
        <begin position="12"/>
        <end position="14"/>
    </location>
    <ligand>
        <name>FMN</name>
        <dbReference type="ChEBI" id="CHEBI:58210"/>
        <note>ligand shared between dimeric partners</note>
    </ligand>
</feature>
<evidence type="ECO:0000313" key="10">
    <source>
        <dbReference type="EMBL" id="SBS34049.1"/>
    </source>
</evidence>
<sequence>MTNNIITFMRNRVSQPGLEAPAPSKAEWETILDAACRAPDHGGIKPWRFRIYEGAGLDKLGQVYWQHAKSEVHDLTEEKEAAFVKKAHRAPAILLVYAHIEQHPKVPAIEQIMATSAAAQQAILGLNALGYGAMWRSGPACFTQKTKDLLNLQETDQIVGLIYVGTPTSTPKIPEETDFASRLEWVTE</sequence>
<dbReference type="GO" id="GO:0016491">
    <property type="term" value="F:oxidoreductase activity"/>
    <property type="evidence" value="ECO:0007669"/>
    <property type="project" value="UniProtKB-UniRule"/>
</dbReference>
<keyword evidence="2 7" id="KW-0285">Flavoprotein</keyword>
<feature type="binding site" evidence="8">
    <location>
        <position position="37"/>
    </location>
    <ligand>
        <name>FMN</name>
        <dbReference type="ChEBI" id="CHEBI:58210"/>
        <note>ligand shared between dimeric partners</note>
    </ligand>
</feature>
<dbReference type="PANTHER" id="PTHR43821:SF1">
    <property type="entry name" value="NAD(P)H NITROREDUCTASE YDJA-RELATED"/>
    <property type="match status" value="1"/>
</dbReference>
<keyword evidence="6 7" id="KW-0520">NAD</keyword>
<accession>A0A1A8TME1</accession>
<dbReference type="AlphaFoldDB" id="A0A1A8TME1"/>
<dbReference type="STRING" id="1792290.MSP8886_02940"/>
<feature type="binding site" evidence="8">
    <location>
        <position position="41"/>
    </location>
    <ligand>
        <name>FMN</name>
        <dbReference type="ChEBI" id="CHEBI:58210"/>
        <note>ligand shared between dimeric partners</note>
    </ligand>
</feature>
<organism evidence="10 11">
    <name type="scientific">Marinomonas spartinae</name>
    <dbReference type="NCBI Taxonomy" id="1792290"/>
    <lineage>
        <taxon>Bacteria</taxon>
        <taxon>Pseudomonadati</taxon>
        <taxon>Pseudomonadota</taxon>
        <taxon>Gammaproteobacteria</taxon>
        <taxon>Oceanospirillales</taxon>
        <taxon>Oceanospirillaceae</taxon>
        <taxon>Marinomonas</taxon>
    </lineage>
</organism>
<feature type="binding site" description="in other chain" evidence="8">
    <location>
        <begin position="135"/>
        <end position="137"/>
    </location>
    <ligand>
        <name>FMN</name>
        <dbReference type="ChEBI" id="CHEBI:58210"/>
        <note>ligand shared between dimeric partners</note>
    </ligand>
</feature>
<dbReference type="InterPro" id="IPR029479">
    <property type="entry name" value="Nitroreductase"/>
</dbReference>